<dbReference type="PANTHER" id="PTHR30383">
    <property type="entry name" value="THIOESTERASE 1/PROTEASE 1/LYSOPHOSPHOLIPASE L1"/>
    <property type="match status" value="1"/>
</dbReference>
<sequence>MPVKTGFAEKGNFKWEGLLSPGAFSIFLFKKNYRGIGMVRFHKKLIRFLSLFLILFLLSPQHHLKPAAAGKNPVYYVALGDSLAAGYQNDGTKTGKGYPYFIQKGLAEKGYSVELVNAGVGGYTTDDVLQQLMQDAGGILGSIQQADFITIDAGANDLLKAIDVTKINPNDPEQLQQAMNAALAVLQRVESNMKTILAKLKERNQTADIYVMGYYNALPYLENMQSLVVPIIQLLNQKIENAAGEYGAAFIPTFDLFAGRYPEYLPNPNDIHPNEAGYQAIAARFLERIWPNLPPAEKVPVWFSGEGAPAPGLGEENDRYLDTGTLDVYAKTDDGWVKTSNLKEQGNGALLKGEGEPVKEEGKIGDFYFDEASQTLYVKADEEVWLKLPDLRHMPGGVPGPGDGDEGDGDEQNPGDTDPGKDGNNGQDDGRGNAGRPDGGQDQNPADPNGPNPHGGQGHEDAGDAGEGAQQDAQPSADTGKTLPDTGTADPGRALIGLLFMAAGLAFFLAGRKIPSP</sequence>
<comment type="caution">
    <text evidence="10">The sequence shown here is derived from an EMBL/GenBank/DDBJ whole genome shotgun (WGS) entry which is preliminary data.</text>
</comment>
<evidence type="ECO:0000256" key="7">
    <source>
        <dbReference type="SAM" id="Phobius"/>
    </source>
</evidence>
<feature type="domain" description="Gram-positive cocci surface proteins LPxTG" evidence="8">
    <location>
        <begin position="476"/>
        <end position="513"/>
    </location>
</feature>
<dbReference type="SUPFAM" id="SSF52266">
    <property type="entry name" value="SGNH hydrolase"/>
    <property type="match status" value="1"/>
</dbReference>
<feature type="compositionally biased region" description="Acidic residues" evidence="6">
    <location>
        <begin position="403"/>
        <end position="413"/>
    </location>
</feature>
<evidence type="ECO:0000259" key="9">
    <source>
        <dbReference type="Pfam" id="PF13472"/>
    </source>
</evidence>
<comment type="subcellular location">
    <subcellularLocation>
        <location evidence="1">Secreted</location>
        <location evidence="1">Cell wall</location>
        <topology evidence="1">Peptidoglycan-anchor</topology>
    </subcellularLocation>
</comment>
<proteinExistence type="predicted"/>
<dbReference type="Proteomes" id="UP000075683">
    <property type="component" value="Unassembled WGS sequence"/>
</dbReference>
<keyword evidence="2" id="KW-0134">Cell wall</keyword>
<protein>
    <recommendedName>
        <fullName evidence="12">SGNH hydrolase-type esterase domain-containing protein</fullName>
    </recommendedName>
</protein>
<dbReference type="Gene3D" id="3.40.50.1110">
    <property type="entry name" value="SGNH hydrolase"/>
    <property type="match status" value="1"/>
</dbReference>
<dbReference type="Pfam" id="PF13472">
    <property type="entry name" value="Lipase_GDSL_2"/>
    <property type="match status" value="1"/>
</dbReference>
<dbReference type="AlphaFoldDB" id="A0A150L9T3"/>
<dbReference type="GO" id="GO:0004622">
    <property type="term" value="F:phosphatidylcholine lysophospholipase activity"/>
    <property type="evidence" value="ECO:0007669"/>
    <property type="project" value="TreeGrafter"/>
</dbReference>
<feature type="region of interest" description="Disordered" evidence="6">
    <location>
        <begin position="391"/>
        <end position="488"/>
    </location>
</feature>
<dbReference type="PANTHER" id="PTHR30383:SF5">
    <property type="entry name" value="SGNH HYDROLASE-TYPE ESTERASE DOMAIN-CONTAINING PROTEIN"/>
    <property type="match status" value="1"/>
</dbReference>
<name>A0A150L9T3_9BACI</name>
<evidence type="ECO:0000256" key="2">
    <source>
        <dbReference type="ARBA" id="ARBA00022512"/>
    </source>
</evidence>
<dbReference type="Pfam" id="PF00746">
    <property type="entry name" value="Gram_pos_anchor"/>
    <property type="match status" value="1"/>
</dbReference>
<dbReference type="InterPro" id="IPR013830">
    <property type="entry name" value="SGNH_hydro"/>
</dbReference>
<evidence type="ECO:0000256" key="3">
    <source>
        <dbReference type="ARBA" id="ARBA00022525"/>
    </source>
</evidence>
<evidence type="ECO:0000256" key="5">
    <source>
        <dbReference type="ARBA" id="ARBA00023088"/>
    </source>
</evidence>
<dbReference type="PATRIC" id="fig|301148.3.peg.1993"/>
<keyword evidence="3" id="KW-0964">Secreted</keyword>
<keyword evidence="4" id="KW-0732">Signal</keyword>
<dbReference type="InterPro" id="IPR036514">
    <property type="entry name" value="SGNH_hydro_sf"/>
</dbReference>
<dbReference type="EMBL" id="LQYT01000133">
    <property type="protein sequence ID" value="KYD09015.1"/>
    <property type="molecule type" value="Genomic_DNA"/>
</dbReference>
<evidence type="ECO:0000313" key="11">
    <source>
        <dbReference type="Proteomes" id="UP000075683"/>
    </source>
</evidence>
<evidence type="ECO:0000313" key="10">
    <source>
        <dbReference type="EMBL" id="KYD09015.1"/>
    </source>
</evidence>
<keyword evidence="7" id="KW-0812">Transmembrane</keyword>
<keyword evidence="7" id="KW-1133">Transmembrane helix</keyword>
<keyword evidence="7" id="KW-0472">Membrane</keyword>
<feature type="transmembrane region" description="Helical" evidence="7">
    <location>
        <begin position="494"/>
        <end position="511"/>
    </location>
</feature>
<evidence type="ECO:0000256" key="4">
    <source>
        <dbReference type="ARBA" id="ARBA00022729"/>
    </source>
</evidence>
<evidence type="ECO:0008006" key="12">
    <source>
        <dbReference type="Google" id="ProtNLM"/>
    </source>
</evidence>
<feature type="compositionally biased region" description="Low complexity" evidence="6">
    <location>
        <begin position="414"/>
        <end position="427"/>
    </location>
</feature>
<dbReference type="InterPro" id="IPR019931">
    <property type="entry name" value="LPXTG_anchor"/>
</dbReference>
<dbReference type="InterPro" id="IPR051532">
    <property type="entry name" value="Ester_Hydrolysis_Enzymes"/>
</dbReference>
<evidence type="ECO:0000256" key="6">
    <source>
        <dbReference type="SAM" id="MobiDB-lite"/>
    </source>
</evidence>
<accession>A0A150L9T3</accession>
<reference evidence="10 11" key="1">
    <citation type="submission" date="2016-01" db="EMBL/GenBank/DDBJ databases">
        <title>Draft Genome Sequences of Seven Thermophilic Sporeformers Isolated from Foods.</title>
        <authorList>
            <person name="Berendsen E.M."/>
            <person name="Wells-Bennik M.H."/>
            <person name="Krawcyk A.O."/>
            <person name="De Jong A."/>
            <person name="Holsappel S."/>
            <person name="Eijlander R.T."/>
            <person name="Kuipers O.P."/>
        </authorList>
    </citation>
    <scope>NUCLEOTIDE SEQUENCE [LARGE SCALE GENOMIC DNA]</scope>
    <source>
        <strain evidence="10 11">B4135</strain>
    </source>
</reference>
<keyword evidence="5" id="KW-0572">Peptidoglycan-anchor</keyword>
<evidence type="ECO:0000256" key="1">
    <source>
        <dbReference type="ARBA" id="ARBA00004168"/>
    </source>
</evidence>
<organism evidence="10 11">
    <name type="scientific">Caldibacillus debilis</name>
    <dbReference type="NCBI Taxonomy" id="301148"/>
    <lineage>
        <taxon>Bacteria</taxon>
        <taxon>Bacillati</taxon>
        <taxon>Bacillota</taxon>
        <taxon>Bacilli</taxon>
        <taxon>Bacillales</taxon>
        <taxon>Bacillaceae</taxon>
        <taxon>Caldibacillus</taxon>
    </lineage>
</organism>
<dbReference type="STRING" id="301148.B4135_3926"/>
<gene>
    <name evidence="10" type="ORF">B4135_3926</name>
</gene>
<evidence type="ECO:0000259" key="8">
    <source>
        <dbReference type="Pfam" id="PF00746"/>
    </source>
</evidence>
<feature type="domain" description="SGNH hydrolase-type esterase" evidence="9">
    <location>
        <begin position="78"/>
        <end position="280"/>
    </location>
</feature>